<dbReference type="InterPro" id="IPR016032">
    <property type="entry name" value="Sig_transdc_resp-reg_C-effctor"/>
</dbReference>
<dbReference type="GO" id="GO:0003677">
    <property type="term" value="F:DNA binding"/>
    <property type="evidence" value="ECO:0007669"/>
    <property type="project" value="UniProtKB-KW"/>
</dbReference>
<dbReference type="SMART" id="SM00421">
    <property type="entry name" value="HTH_LUXR"/>
    <property type="match status" value="1"/>
</dbReference>
<evidence type="ECO:0000313" key="7">
    <source>
        <dbReference type="EMBL" id="NYD37289.1"/>
    </source>
</evidence>
<dbReference type="InterPro" id="IPR000792">
    <property type="entry name" value="Tscrpt_reg_LuxR_C"/>
</dbReference>
<evidence type="ECO:0000259" key="6">
    <source>
        <dbReference type="PROSITE" id="PS50110"/>
    </source>
</evidence>
<dbReference type="InterPro" id="IPR011006">
    <property type="entry name" value="CheY-like_superfamily"/>
</dbReference>
<evidence type="ECO:0000256" key="3">
    <source>
        <dbReference type="ARBA" id="ARBA00023163"/>
    </source>
</evidence>
<keyword evidence="2 7" id="KW-0238">DNA-binding</keyword>
<accession>A0A7Y9DXL5</accession>
<keyword evidence="3" id="KW-0804">Transcription</keyword>
<feature type="domain" description="HTH luxR-type" evidence="5">
    <location>
        <begin position="142"/>
        <end position="212"/>
    </location>
</feature>
<evidence type="ECO:0000256" key="1">
    <source>
        <dbReference type="ARBA" id="ARBA00023015"/>
    </source>
</evidence>
<dbReference type="Gene3D" id="3.40.50.2300">
    <property type="match status" value="1"/>
</dbReference>
<dbReference type="Pfam" id="PF00072">
    <property type="entry name" value="Response_reg"/>
    <property type="match status" value="1"/>
</dbReference>
<keyword evidence="8" id="KW-1185">Reference proteome</keyword>
<dbReference type="SMART" id="SM00448">
    <property type="entry name" value="REC"/>
    <property type="match status" value="1"/>
</dbReference>
<name>A0A7Y9DXL5_9PSEU</name>
<feature type="domain" description="Response regulatory" evidence="6">
    <location>
        <begin position="2"/>
        <end position="122"/>
    </location>
</feature>
<dbReference type="PANTHER" id="PTHR43214">
    <property type="entry name" value="TWO-COMPONENT RESPONSE REGULATOR"/>
    <property type="match status" value="1"/>
</dbReference>
<gene>
    <name evidence="7" type="ORF">BJ983_003391</name>
</gene>
<dbReference type="InterPro" id="IPR039420">
    <property type="entry name" value="WalR-like"/>
</dbReference>
<dbReference type="GO" id="GO:0000160">
    <property type="term" value="P:phosphorelay signal transduction system"/>
    <property type="evidence" value="ECO:0007669"/>
    <property type="project" value="InterPro"/>
</dbReference>
<evidence type="ECO:0000313" key="8">
    <source>
        <dbReference type="Proteomes" id="UP000535890"/>
    </source>
</evidence>
<dbReference type="Proteomes" id="UP000535890">
    <property type="component" value="Unassembled WGS sequence"/>
</dbReference>
<dbReference type="GO" id="GO:0006355">
    <property type="term" value="P:regulation of DNA-templated transcription"/>
    <property type="evidence" value="ECO:0007669"/>
    <property type="project" value="InterPro"/>
</dbReference>
<dbReference type="InterPro" id="IPR001789">
    <property type="entry name" value="Sig_transdc_resp-reg_receiver"/>
</dbReference>
<dbReference type="PRINTS" id="PR00038">
    <property type="entry name" value="HTHLUXR"/>
</dbReference>
<keyword evidence="1" id="KW-0805">Transcription regulation</keyword>
<dbReference type="PROSITE" id="PS50043">
    <property type="entry name" value="HTH_LUXR_2"/>
    <property type="match status" value="1"/>
</dbReference>
<protein>
    <submittedName>
        <fullName evidence="7">DNA-binding NarL/FixJ family response regulator</fullName>
    </submittedName>
</protein>
<feature type="modified residue" description="4-aspartylphosphate" evidence="4">
    <location>
        <position position="52"/>
    </location>
</feature>
<proteinExistence type="predicted"/>
<dbReference type="PANTHER" id="PTHR43214:SF24">
    <property type="entry name" value="TRANSCRIPTIONAL REGULATORY PROTEIN NARL-RELATED"/>
    <property type="match status" value="1"/>
</dbReference>
<evidence type="ECO:0000259" key="5">
    <source>
        <dbReference type="PROSITE" id="PS50043"/>
    </source>
</evidence>
<dbReference type="CDD" id="cd06170">
    <property type="entry name" value="LuxR_C_like"/>
    <property type="match status" value="1"/>
</dbReference>
<dbReference type="SUPFAM" id="SSF52172">
    <property type="entry name" value="CheY-like"/>
    <property type="match status" value="1"/>
</dbReference>
<dbReference type="Pfam" id="PF00196">
    <property type="entry name" value="GerE"/>
    <property type="match status" value="1"/>
</dbReference>
<evidence type="ECO:0000256" key="4">
    <source>
        <dbReference type="PROSITE-ProRule" id="PRU00169"/>
    </source>
</evidence>
<dbReference type="RefSeq" id="WP_179794862.1">
    <property type="nucleotide sequence ID" value="NZ_BAABHP010000014.1"/>
</dbReference>
<organism evidence="7 8">
    <name type="scientific">Actinomycetospora corticicola</name>
    <dbReference type="NCBI Taxonomy" id="663602"/>
    <lineage>
        <taxon>Bacteria</taxon>
        <taxon>Bacillati</taxon>
        <taxon>Actinomycetota</taxon>
        <taxon>Actinomycetes</taxon>
        <taxon>Pseudonocardiales</taxon>
        <taxon>Pseudonocardiaceae</taxon>
        <taxon>Actinomycetospora</taxon>
    </lineage>
</organism>
<dbReference type="PROSITE" id="PS50110">
    <property type="entry name" value="RESPONSE_REGULATORY"/>
    <property type="match status" value="1"/>
</dbReference>
<comment type="caution">
    <text evidence="7">The sequence shown here is derived from an EMBL/GenBank/DDBJ whole genome shotgun (WGS) entry which is preliminary data.</text>
</comment>
<sequence>MRVVIGEDEALLREGLTLLLRREGFDVVAAVGDAPAVVETALRLGPDLLLTDIRMPPDRTDDGLRAAIRVRAVRPDIGVVVLSQHVHGQYAVELLGSRPRGVGYLLKQRVADVGNFVRDLRRVAAGDVALDPEVVTAMLARQDDGVQRLSARRREVLGLIAEGRSNAAIARRLGITEKAVVAHVSGIYEALGLADHADDHRRVLAVVRHLTR</sequence>
<reference evidence="7 8" key="1">
    <citation type="submission" date="2020-07" db="EMBL/GenBank/DDBJ databases">
        <title>Sequencing the genomes of 1000 actinobacteria strains.</title>
        <authorList>
            <person name="Klenk H.-P."/>
        </authorList>
    </citation>
    <scope>NUCLEOTIDE SEQUENCE [LARGE SCALE GENOMIC DNA]</scope>
    <source>
        <strain evidence="7 8">DSM 45772</strain>
    </source>
</reference>
<keyword evidence="4" id="KW-0597">Phosphoprotein</keyword>
<dbReference type="AlphaFoldDB" id="A0A7Y9DXL5"/>
<evidence type="ECO:0000256" key="2">
    <source>
        <dbReference type="ARBA" id="ARBA00023125"/>
    </source>
</evidence>
<dbReference type="EMBL" id="JACCBN010000001">
    <property type="protein sequence ID" value="NYD37289.1"/>
    <property type="molecule type" value="Genomic_DNA"/>
</dbReference>
<dbReference type="SUPFAM" id="SSF46894">
    <property type="entry name" value="C-terminal effector domain of the bipartite response regulators"/>
    <property type="match status" value="1"/>
</dbReference>